<evidence type="ECO:0000256" key="2">
    <source>
        <dbReference type="ARBA" id="ARBA00022452"/>
    </source>
</evidence>
<evidence type="ECO:0000256" key="4">
    <source>
        <dbReference type="ARBA" id="ARBA00022729"/>
    </source>
</evidence>
<dbReference type="InterPro" id="IPR039910">
    <property type="entry name" value="D15-like"/>
</dbReference>
<dbReference type="FunFam" id="3.10.20.310:FF:000002">
    <property type="entry name" value="Outer membrane protein assembly factor BamA"/>
    <property type="match status" value="1"/>
</dbReference>
<evidence type="ECO:0000313" key="13">
    <source>
        <dbReference type="Proteomes" id="UP000503004"/>
    </source>
</evidence>
<dbReference type="RefSeq" id="WP_169602787.1">
    <property type="nucleotide sequence ID" value="NZ_CP046565.1"/>
</dbReference>
<name>A0A858Q6T8_9GAMM</name>
<evidence type="ECO:0000256" key="7">
    <source>
        <dbReference type="ARBA" id="ARBA00023237"/>
    </source>
</evidence>
<proteinExistence type="inferred from homology"/>
<feature type="domain" description="POTRA" evidence="11">
    <location>
        <begin position="308"/>
        <end position="386"/>
    </location>
</feature>
<dbReference type="EMBL" id="CP046565">
    <property type="protein sequence ID" value="QJD29504.1"/>
    <property type="molecule type" value="Genomic_DNA"/>
</dbReference>
<feature type="domain" description="POTRA" evidence="11">
    <location>
        <begin position="389"/>
        <end position="463"/>
    </location>
</feature>
<dbReference type="Proteomes" id="UP000503004">
    <property type="component" value="Chromosome"/>
</dbReference>
<dbReference type="Gene3D" id="3.10.20.310">
    <property type="entry name" value="membrane protein fhac"/>
    <property type="match status" value="5"/>
</dbReference>
<comment type="subcellular location">
    <subcellularLocation>
        <location evidence="8">Cell outer membrane</location>
    </subcellularLocation>
    <subcellularLocation>
        <location evidence="1">Membrane</location>
    </subcellularLocation>
</comment>
<dbReference type="KEGG" id="metu:GNH96_05680"/>
<dbReference type="GO" id="GO:0043165">
    <property type="term" value="P:Gram-negative-bacterium-type cell outer membrane assembly"/>
    <property type="evidence" value="ECO:0007669"/>
    <property type="project" value="UniProtKB-UniRule"/>
</dbReference>
<evidence type="ECO:0000256" key="6">
    <source>
        <dbReference type="ARBA" id="ARBA00023136"/>
    </source>
</evidence>
<dbReference type="PANTHER" id="PTHR12815:SF23">
    <property type="entry name" value="OUTER MEMBRANE PROTEIN ASSEMBLY FACTOR BAMA"/>
    <property type="match status" value="1"/>
</dbReference>
<evidence type="ECO:0000256" key="1">
    <source>
        <dbReference type="ARBA" id="ARBA00004370"/>
    </source>
</evidence>
<feature type="domain" description="POTRA" evidence="11">
    <location>
        <begin position="217"/>
        <end position="305"/>
    </location>
</feature>
<evidence type="ECO:0000256" key="9">
    <source>
        <dbReference type="NCBIfam" id="TIGR03303"/>
    </source>
</evidence>
<evidence type="ECO:0000256" key="10">
    <source>
        <dbReference type="SAM" id="Phobius"/>
    </source>
</evidence>
<keyword evidence="6 8" id="KW-0472">Membrane</keyword>
<comment type="subunit">
    <text evidence="8">Part of the Bam complex.</text>
</comment>
<keyword evidence="3 8" id="KW-0812">Transmembrane</keyword>
<dbReference type="PIRSF" id="PIRSF006076">
    <property type="entry name" value="OM_assembly_OMP85"/>
    <property type="match status" value="1"/>
</dbReference>
<feature type="transmembrane region" description="Helical" evidence="10">
    <location>
        <begin position="47"/>
        <end position="68"/>
    </location>
</feature>
<dbReference type="GO" id="GO:0051205">
    <property type="term" value="P:protein insertion into membrane"/>
    <property type="evidence" value="ECO:0007669"/>
    <property type="project" value="UniProtKB-UniRule"/>
</dbReference>
<gene>
    <name evidence="8 12" type="primary">bamA</name>
    <name evidence="12" type="ORF">GNH96_05680</name>
</gene>
<evidence type="ECO:0000256" key="8">
    <source>
        <dbReference type="HAMAP-Rule" id="MF_01430"/>
    </source>
</evidence>
<evidence type="ECO:0000313" key="12">
    <source>
        <dbReference type="EMBL" id="QJD29504.1"/>
    </source>
</evidence>
<dbReference type="Pfam" id="PF07244">
    <property type="entry name" value="POTRA"/>
    <property type="match status" value="5"/>
</dbReference>
<organism evidence="12 13">
    <name type="scientific">Methylococcus geothermalis</name>
    <dbReference type="NCBI Taxonomy" id="2681310"/>
    <lineage>
        <taxon>Bacteria</taxon>
        <taxon>Pseudomonadati</taxon>
        <taxon>Pseudomonadota</taxon>
        <taxon>Gammaproteobacteria</taxon>
        <taxon>Methylococcales</taxon>
        <taxon>Methylococcaceae</taxon>
        <taxon>Methylococcus</taxon>
    </lineage>
</organism>
<feature type="domain" description="POTRA" evidence="11">
    <location>
        <begin position="134"/>
        <end position="214"/>
    </location>
</feature>
<dbReference type="InterPro" id="IPR000184">
    <property type="entry name" value="Bac_surfAg_D15"/>
</dbReference>
<keyword evidence="2 8" id="KW-1134">Transmembrane beta strand</keyword>
<dbReference type="InterPro" id="IPR010827">
    <property type="entry name" value="BamA/TamA_POTRA"/>
</dbReference>
<feature type="domain" description="POTRA" evidence="11">
    <location>
        <begin position="66"/>
        <end position="133"/>
    </location>
</feature>
<keyword evidence="5 8" id="KW-0677">Repeat</keyword>
<keyword evidence="4 8" id="KW-0732">Signal</keyword>
<comment type="similarity">
    <text evidence="8">Belongs to the BamA family.</text>
</comment>
<reference evidence="13" key="1">
    <citation type="submission" date="2019-12" db="EMBL/GenBank/DDBJ databases">
        <authorList>
            <person name="Awala S.I."/>
            <person name="Rhee S.K."/>
        </authorList>
    </citation>
    <scope>NUCLEOTIDE SEQUENCE [LARGE SCALE GENOMIC DNA]</scope>
    <source>
        <strain evidence="13">IM1</strain>
    </source>
</reference>
<dbReference type="FunFam" id="3.10.20.310:FF:000001">
    <property type="entry name" value="Outer membrane protein assembly factor BamA"/>
    <property type="match status" value="1"/>
</dbReference>
<dbReference type="InterPro" id="IPR034746">
    <property type="entry name" value="POTRA"/>
</dbReference>
<dbReference type="PROSITE" id="PS51779">
    <property type="entry name" value="POTRA"/>
    <property type="match status" value="5"/>
</dbReference>
<comment type="function">
    <text evidence="8">Part of the outer membrane protein assembly complex, which is involved in assembly and insertion of beta-barrel proteins into the outer membrane.</text>
</comment>
<dbReference type="GO" id="GO:1990063">
    <property type="term" value="C:Bam protein complex"/>
    <property type="evidence" value="ECO:0007669"/>
    <property type="project" value="TreeGrafter"/>
</dbReference>
<dbReference type="Pfam" id="PF01103">
    <property type="entry name" value="Omp85"/>
    <property type="match status" value="1"/>
</dbReference>
<dbReference type="NCBIfam" id="TIGR03303">
    <property type="entry name" value="OM_YaeT"/>
    <property type="match status" value="1"/>
</dbReference>
<keyword evidence="13" id="KW-1185">Reference proteome</keyword>
<protein>
    <recommendedName>
        <fullName evidence="8 9">Outer membrane protein assembly factor BamA</fullName>
    </recommendedName>
</protein>
<keyword evidence="7 8" id="KW-0998">Cell outer membrane</keyword>
<dbReference type="PANTHER" id="PTHR12815">
    <property type="entry name" value="SORTING AND ASSEMBLY MACHINERY SAMM50 PROTEIN FAMILY MEMBER"/>
    <property type="match status" value="1"/>
</dbReference>
<evidence type="ECO:0000256" key="5">
    <source>
        <dbReference type="ARBA" id="ARBA00022737"/>
    </source>
</evidence>
<keyword evidence="10" id="KW-1133">Transmembrane helix</keyword>
<evidence type="ECO:0000259" key="11">
    <source>
        <dbReference type="PROSITE" id="PS51779"/>
    </source>
</evidence>
<evidence type="ECO:0000256" key="3">
    <source>
        <dbReference type="ARBA" id="ARBA00022692"/>
    </source>
</evidence>
<sequence>MTDGFRRSACRIPPLPARPLNDSFAAFSGTAGGRSCRITLARHVRSLYACLLILTWPSLSFAFESFVVRDIRIEGLQRISEGTVFNYLPVREGDTLDEKQSAEVIKALFKTGFFKDVRLEEDDGRLIIFVEERPSIASVKIDGNHDIGSEDLLKALKGIGLAEGKVFDRQILDKVEQELRRQYYSRGKYSLKIDSQVTELPRNRVAVNINIAEGRVARIKQINIIGNNAFSDEELIQDFELSTSNLLSFYTKDDQYSKQKLSADLERLRSYYLDRGYINFEIESTQVSITPDKKEIYITINVKEGEIFQVEQVKLTGKTIVPPEELVPLVRIGPGDTFSRKLATETQKGISDRLGEEGYIFANVNMVPDINQERKTVNITFFVDPGKQVYVRRINFQGNTKTRDEVLRREMRQMEAAWASTTKIERSKTRLERLGYFQEVNVETPAVPGTTDQIDVNYSVTEKSSGNLTAGVGYSQFQGIIFNAAVTQDNIFGSGKRVSFNFNNSQINTIYSLGYFNPYATLDGISSGFDISYRDTNTGYSNYVANYITNVFQVGGNWGLPIGEFDSIRTNLDYSNTKLKTTNQSSTQIVEFIDEHGSEYSTYSSSLGWTHDTLNRAIFATSGGAQRLTGLFALPFSTLQYFKANVRLEQYFPLTQDLTLWLNGDIGYGGGYGGGGNSVLPFWEHFYAGGPNSVRGYQPNSLGPRDSRGYAFGGNSKLTGSVELLFPVPFAGEKLKSVRLGTFVDGGNVFANSPELSNLRFSTGISAKWLSPFGALMFSIAQPLNSQAGDRVQHFQFNFGSGFQGM</sequence>
<dbReference type="Gene3D" id="2.40.160.50">
    <property type="entry name" value="membrane protein fhac: a member of the omp85/tpsb transporter family"/>
    <property type="match status" value="1"/>
</dbReference>
<dbReference type="HAMAP" id="MF_01430">
    <property type="entry name" value="OM_assembly_BamA"/>
    <property type="match status" value="1"/>
</dbReference>
<dbReference type="AlphaFoldDB" id="A0A858Q6T8"/>
<accession>A0A858Q6T8</accession>
<dbReference type="InterPro" id="IPR023707">
    <property type="entry name" value="OM_assembly_BamA"/>
</dbReference>